<dbReference type="Gene3D" id="3.40.630.10">
    <property type="entry name" value="Zn peptidases"/>
    <property type="match status" value="1"/>
</dbReference>
<dbReference type="GO" id="GO:0050118">
    <property type="term" value="F:N-acetyldiaminopimelate deacetylase activity"/>
    <property type="evidence" value="ECO:0007669"/>
    <property type="project" value="UniProtKB-ARBA"/>
</dbReference>
<evidence type="ECO:0000256" key="2">
    <source>
        <dbReference type="PIRSR" id="PIRSR005962-1"/>
    </source>
</evidence>
<proteinExistence type="predicted"/>
<dbReference type="PANTHER" id="PTHR11014">
    <property type="entry name" value="PEPTIDASE M20 FAMILY MEMBER"/>
    <property type="match status" value="1"/>
</dbReference>
<dbReference type="RefSeq" id="WP_155588003.1">
    <property type="nucleotide sequence ID" value="NZ_WNLP01000001.1"/>
</dbReference>
<dbReference type="PIRSF" id="PIRSF005962">
    <property type="entry name" value="Pept_M20D_amidohydro"/>
    <property type="match status" value="1"/>
</dbReference>
<reference evidence="4 5" key="1">
    <citation type="submission" date="2019-09" db="EMBL/GenBank/DDBJ databases">
        <title>Bifidobacterium canis sp. nov., isolated from the digestive tract of German Shepherd dog puppy.</title>
        <authorList>
            <person name="Bunesova V."/>
        </authorList>
    </citation>
    <scope>NUCLEOTIDE SEQUENCE [LARGE SCALE GENOMIC DNA]</scope>
    <source>
        <strain evidence="4 5">GSD1FS</strain>
    </source>
</reference>
<feature type="binding site" evidence="2">
    <location>
        <position position="169"/>
    </location>
    <ligand>
        <name>Mn(2+)</name>
        <dbReference type="ChEBI" id="CHEBI:29035"/>
        <label>2</label>
    </ligand>
</feature>
<dbReference type="Pfam" id="PF07687">
    <property type="entry name" value="M20_dimer"/>
    <property type="match status" value="1"/>
</dbReference>
<evidence type="ECO:0000259" key="3">
    <source>
        <dbReference type="Pfam" id="PF07687"/>
    </source>
</evidence>
<dbReference type="InterPro" id="IPR036264">
    <property type="entry name" value="Bact_exopeptidase_dim_dom"/>
</dbReference>
<feature type="binding site" evidence="2">
    <location>
        <position position="109"/>
    </location>
    <ligand>
        <name>Mn(2+)</name>
        <dbReference type="ChEBI" id="CHEBI:29035"/>
        <label>2</label>
    </ligand>
</feature>
<dbReference type="InterPro" id="IPR011650">
    <property type="entry name" value="Peptidase_M20_dimer"/>
</dbReference>
<keyword evidence="2" id="KW-0479">Metal-binding</keyword>
<keyword evidence="2" id="KW-0464">Manganese</keyword>
<evidence type="ECO:0000313" key="5">
    <source>
        <dbReference type="Proteomes" id="UP000487882"/>
    </source>
</evidence>
<feature type="binding site" evidence="2">
    <location>
        <position position="145"/>
    </location>
    <ligand>
        <name>Mn(2+)</name>
        <dbReference type="ChEBI" id="CHEBI:29035"/>
        <label>2</label>
    </ligand>
</feature>
<dbReference type="PANTHER" id="PTHR11014:SF63">
    <property type="entry name" value="METALLOPEPTIDASE, PUTATIVE (AFU_ORTHOLOGUE AFUA_6G09600)-RELATED"/>
    <property type="match status" value="1"/>
</dbReference>
<protein>
    <submittedName>
        <fullName evidence="4">N-acyl-L-amino acid amidohydrolase</fullName>
    </submittedName>
</protein>
<dbReference type="Pfam" id="PF01546">
    <property type="entry name" value="Peptidase_M20"/>
    <property type="match status" value="1"/>
</dbReference>
<organism evidence="4 5">
    <name type="scientific">Bifidobacterium canis</name>
    <dbReference type="NCBI Taxonomy" id="2610880"/>
    <lineage>
        <taxon>Bacteria</taxon>
        <taxon>Bacillati</taxon>
        <taxon>Actinomycetota</taxon>
        <taxon>Actinomycetes</taxon>
        <taxon>Bifidobacteriales</taxon>
        <taxon>Bifidobacteriaceae</taxon>
        <taxon>Bifidobacterium</taxon>
    </lineage>
</organism>
<keyword evidence="5" id="KW-1185">Reference proteome</keyword>
<feature type="binding site" evidence="2">
    <location>
        <position position="111"/>
    </location>
    <ligand>
        <name>Mn(2+)</name>
        <dbReference type="ChEBI" id="CHEBI:29035"/>
        <label>2</label>
    </ligand>
</feature>
<accession>A0A7K1J2Q8</accession>
<dbReference type="Proteomes" id="UP000487882">
    <property type="component" value="Unassembled WGS sequence"/>
</dbReference>
<dbReference type="Gene3D" id="3.30.70.360">
    <property type="match status" value="1"/>
</dbReference>
<evidence type="ECO:0000256" key="1">
    <source>
        <dbReference type="ARBA" id="ARBA00022801"/>
    </source>
</evidence>
<feature type="binding site" evidence="2">
    <location>
        <position position="363"/>
    </location>
    <ligand>
        <name>Mn(2+)</name>
        <dbReference type="ChEBI" id="CHEBI:29035"/>
        <label>2</label>
    </ligand>
</feature>
<dbReference type="GO" id="GO:0046872">
    <property type="term" value="F:metal ion binding"/>
    <property type="evidence" value="ECO:0007669"/>
    <property type="project" value="UniProtKB-KW"/>
</dbReference>
<dbReference type="InterPro" id="IPR002933">
    <property type="entry name" value="Peptidase_M20"/>
</dbReference>
<evidence type="ECO:0000313" key="4">
    <source>
        <dbReference type="EMBL" id="MUH58927.1"/>
    </source>
</evidence>
<dbReference type="AlphaFoldDB" id="A0A7K1J2Q8"/>
<dbReference type="GO" id="GO:0019877">
    <property type="term" value="P:diaminopimelate biosynthetic process"/>
    <property type="evidence" value="ECO:0007669"/>
    <property type="project" value="UniProtKB-ARBA"/>
</dbReference>
<sequence>MTADQKNKQNTDAVHIELTDELRAIRRELHRHPERSFKEFNTSKYLRSILEAHGITILPDPMETGLVAQIEGAHDGPQIGLRADIDGLPIHEDSGLPFPSENEGVMHGCGHDLHMTSLLGAAFWLADHRDRIHGTIRLIFQPAEELGRGARAVIDAGLIDGLDAMIGTHNNPDYKPGEVAVGFEPMMAGCVRFRVNLHAQGTHAGYPHRGTGPMGAMATMILALQTIVSRNVSPFHPLVVSVTEVHGGDVWNVVPAEAGFQGTARYFHREDGDLAAERFKQIVESTAAAYGIGVDYVWDDFQRPLVSDHDLARLAMKHVPSYAQLEPIHPSMAGEDFAEYETKTRLLFAFIGSNGQPGCADLHSPKFVGLDEEIPTAADFYANSALEVLDYLRQ</sequence>
<feature type="domain" description="Peptidase M20 dimerisation" evidence="3">
    <location>
        <begin position="189"/>
        <end position="289"/>
    </location>
</feature>
<name>A0A7K1J2Q8_9BIFI</name>
<comment type="cofactor">
    <cofactor evidence="2">
        <name>Mn(2+)</name>
        <dbReference type="ChEBI" id="CHEBI:29035"/>
    </cofactor>
    <text evidence="2">The Mn(2+) ion enhances activity.</text>
</comment>
<dbReference type="SUPFAM" id="SSF53187">
    <property type="entry name" value="Zn-dependent exopeptidases"/>
    <property type="match status" value="1"/>
</dbReference>
<dbReference type="SUPFAM" id="SSF55031">
    <property type="entry name" value="Bacterial exopeptidase dimerisation domain"/>
    <property type="match status" value="1"/>
</dbReference>
<dbReference type="FunFam" id="3.30.70.360:FF:000001">
    <property type="entry name" value="N-acetyldiaminopimelate deacetylase"/>
    <property type="match status" value="1"/>
</dbReference>
<gene>
    <name evidence="4" type="ORF">GSD1FS_0223</name>
</gene>
<dbReference type="NCBIfam" id="TIGR01891">
    <property type="entry name" value="amidohydrolases"/>
    <property type="match status" value="1"/>
</dbReference>
<dbReference type="InterPro" id="IPR017439">
    <property type="entry name" value="Amidohydrolase"/>
</dbReference>
<dbReference type="EMBL" id="WNLP01000001">
    <property type="protein sequence ID" value="MUH58927.1"/>
    <property type="molecule type" value="Genomic_DNA"/>
</dbReference>
<keyword evidence="1 4" id="KW-0378">Hydrolase</keyword>
<comment type="caution">
    <text evidence="4">The sequence shown here is derived from an EMBL/GenBank/DDBJ whole genome shotgun (WGS) entry which is preliminary data.</text>
</comment>